<evidence type="ECO:0000313" key="2">
    <source>
        <dbReference type="EMBL" id="KAJ1207092.1"/>
    </source>
</evidence>
<feature type="compositionally biased region" description="Basic residues" evidence="1">
    <location>
        <begin position="23"/>
        <end position="39"/>
    </location>
</feature>
<keyword evidence="3" id="KW-1185">Reference proteome</keyword>
<reference evidence="2" key="1">
    <citation type="journal article" date="2022" name="bioRxiv">
        <title>Sequencing and chromosome-scale assembly of the giantPleurodeles waltlgenome.</title>
        <authorList>
            <person name="Brown T."/>
            <person name="Elewa A."/>
            <person name="Iarovenko S."/>
            <person name="Subramanian E."/>
            <person name="Araus A.J."/>
            <person name="Petzold A."/>
            <person name="Susuki M."/>
            <person name="Suzuki K.-i.T."/>
            <person name="Hayashi T."/>
            <person name="Toyoda A."/>
            <person name="Oliveira C."/>
            <person name="Osipova E."/>
            <person name="Leigh N.D."/>
            <person name="Simon A."/>
            <person name="Yun M.H."/>
        </authorList>
    </citation>
    <scope>NUCLEOTIDE SEQUENCE</scope>
    <source>
        <strain evidence="2">20211129_DDA</strain>
        <tissue evidence="2">Liver</tissue>
    </source>
</reference>
<feature type="compositionally biased region" description="Basic and acidic residues" evidence="1">
    <location>
        <begin position="1"/>
        <end position="15"/>
    </location>
</feature>
<dbReference type="EMBL" id="JANPWB010000002">
    <property type="protein sequence ID" value="KAJ1207092.1"/>
    <property type="molecule type" value="Genomic_DNA"/>
</dbReference>
<organism evidence="2 3">
    <name type="scientific">Pleurodeles waltl</name>
    <name type="common">Iberian ribbed newt</name>
    <dbReference type="NCBI Taxonomy" id="8319"/>
    <lineage>
        <taxon>Eukaryota</taxon>
        <taxon>Metazoa</taxon>
        <taxon>Chordata</taxon>
        <taxon>Craniata</taxon>
        <taxon>Vertebrata</taxon>
        <taxon>Euteleostomi</taxon>
        <taxon>Amphibia</taxon>
        <taxon>Batrachia</taxon>
        <taxon>Caudata</taxon>
        <taxon>Salamandroidea</taxon>
        <taxon>Salamandridae</taxon>
        <taxon>Pleurodelinae</taxon>
        <taxon>Pleurodeles</taxon>
    </lineage>
</organism>
<feature type="region of interest" description="Disordered" evidence="1">
    <location>
        <begin position="1"/>
        <end position="127"/>
    </location>
</feature>
<protein>
    <submittedName>
        <fullName evidence="2">Uncharacterized protein</fullName>
    </submittedName>
</protein>
<proteinExistence type="predicted"/>
<evidence type="ECO:0000313" key="3">
    <source>
        <dbReference type="Proteomes" id="UP001066276"/>
    </source>
</evidence>
<accession>A0AAV7W3F4</accession>
<comment type="caution">
    <text evidence="2">The sequence shown here is derived from an EMBL/GenBank/DDBJ whole genome shotgun (WGS) entry which is preliminary data.</text>
</comment>
<evidence type="ECO:0000256" key="1">
    <source>
        <dbReference type="SAM" id="MobiDB-lite"/>
    </source>
</evidence>
<gene>
    <name evidence="2" type="ORF">NDU88_002484</name>
</gene>
<sequence>MGRGRATKEDGHLNPELRAVAVPRRRRGPRGGRKNHLNPRRNPSTIAEFPTRTPTTSRRDPAGRQHVSEENGLQRGRSRVPSTRRSALLRTEGNPVRETPRSRPVFRTSGPLRRPVIDHRGTCGALH</sequence>
<feature type="compositionally biased region" description="Basic and acidic residues" evidence="1">
    <location>
        <begin position="57"/>
        <end position="69"/>
    </location>
</feature>
<dbReference type="Proteomes" id="UP001066276">
    <property type="component" value="Chromosome 1_2"/>
</dbReference>
<name>A0AAV7W3F4_PLEWA</name>
<dbReference type="AlphaFoldDB" id="A0AAV7W3F4"/>